<dbReference type="AlphaFoldDB" id="A0AAV7MVM6"/>
<evidence type="ECO:0000313" key="3">
    <source>
        <dbReference type="Proteomes" id="UP001066276"/>
    </source>
</evidence>
<feature type="compositionally biased region" description="Basic residues" evidence="1">
    <location>
        <begin position="29"/>
        <end position="42"/>
    </location>
</feature>
<reference evidence="2" key="1">
    <citation type="journal article" date="2022" name="bioRxiv">
        <title>Sequencing and chromosome-scale assembly of the giantPleurodeles waltlgenome.</title>
        <authorList>
            <person name="Brown T."/>
            <person name="Elewa A."/>
            <person name="Iarovenko S."/>
            <person name="Subramanian E."/>
            <person name="Araus A.J."/>
            <person name="Petzold A."/>
            <person name="Susuki M."/>
            <person name="Suzuki K.-i.T."/>
            <person name="Hayashi T."/>
            <person name="Toyoda A."/>
            <person name="Oliveira C."/>
            <person name="Osipova E."/>
            <person name="Leigh N.D."/>
            <person name="Simon A."/>
            <person name="Yun M.H."/>
        </authorList>
    </citation>
    <scope>NUCLEOTIDE SEQUENCE</scope>
    <source>
        <strain evidence="2">20211129_DDA</strain>
        <tissue evidence="2">Liver</tissue>
    </source>
</reference>
<evidence type="ECO:0000256" key="1">
    <source>
        <dbReference type="SAM" id="MobiDB-lite"/>
    </source>
</evidence>
<keyword evidence="3" id="KW-1185">Reference proteome</keyword>
<name>A0AAV7MVM6_PLEWA</name>
<feature type="region of interest" description="Disordered" evidence="1">
    <location>
        <begin position="19"/>
        <end position="42"/>
    </location>
</feature>
<proteinExistence type="predicted"/>
<protein>
    <submittedName>
        <fullName evidence="2">Uncharacterized protein</fullName>
    </submittedName>
</protein>
<dbReference type="Proteomes" id="UP001066276">
    <property type="component" value="Chromosome 9"/>
</dbReference>
<dbReference type="EMBL" id="JANPWB010000013">
    <property type="protein sequence ID" value="KAJ1106750.1"/>
    <property type="molecule type" value="Genomic_DNA"/>
</dbReference>
<sequence length="89" mass="9506">MQFAWHCAPLAKPDRQITATRSAGGGLGRLRKAARHPKSNKKVHGSVLIAGRMAARSEDDAVRPALRTIGKAGQADYCNPQCWGRPGSA</sequence>
<accession>A0AAV7MVM6</accession>
<organism evidence="2 3">
    <name type="scientific">Pleurodeles waltl</name>
    <name type="common">Iberian ribbed newt</name>
    <dbReference type="NCBI Taxonomy" id="8319"/>
    <lineage>
        <taxon>Eukaryota</taxon>
        <taxon>Metazoa</taxon>
        <taxon>Chordata</taxon>
        <taxon>Craniata</taxon>
        <taxon>Vertebrata</taxon>
        <taxon>Euteleostomi</taxon>
        <taxon>Amphibia</taxon>
        <taxon>Batrachia</taxon>
        <taxon>Caudata</taxon>
        <taxon>Salamandroidea</taxon>
        <taxon>Salamandridae</taxon>
        <taxon>Pleurodelinae</taxon>
        <taxon>Pleurodeles</taxon>
    </lineage>
</organism>
<gene>
    <name evidence="2" type="ORF">NDU88_004150</name>
</gene>
<comment type="caution">
    <text evidence="2">The sequence shown here is derived from an EMBL/GenBank/DDBJ whole genome shotgun (WGS) entry which is preliminary data.</text>
</comment>
<evidence type="ECO:0000313" key="2">
    <source>
        <dbReference type="EMBL" id="KAJ1106750.1"/>
    </source>
</evidence>